<keyword evidence="1" id="KW-0175">Coiled coil</keyword>
<dbReference type="OrthoDB" id="10686080at2759"/>
<dbReference type="InParanoid" id="A0A077ZW44"/>
<dbReference type="Proteomes" id="UP000039865">
    <property type="component" value="Unassembled WGS sequence"/>
</dbReference>
<evidence type="ECO:0000256" key="2">
    <source>
        <dbReference type="SAM" id="MobiDB-lite"/>
    </source>
</evidence>
<accession>A0A077ZW44</accession>
<reference evidence="3 4" key="1">
    <citation type="submission" date="2014-06" db="EMBL/GenBank/DDBJ databases">
        <authorList>
            <person name="Swart Estienne"/>
        </authorList>
    </citation>
    <scope>NUCLEOTIDE SEQUENCE [LARGE SCALE GENOMIC DNA]</scope>
    <source>
        <strain evidence="3 4">130c</strain>
    </source>
</reference>
<proteinExistence type="predicted"/>
<protein>
    <submittedName>
        <fullName evidence="3">Uncharacterized protein</fullName>
    </submittedName>
</protein>
<feature type="coiled-coil region" evidence="1">
    <location>
        <begin position="229"/>
        <end position="256"/>
    </location>
</feature>
<evidence type="ECO:0000313" key="4">
    <source>
        <dbReference type="Proteomes" id="UP000039865"/>
    </source>
</evidence>
<evidence type="ECO:0000313" key="3">
    <source>
        <dbReference type="EMBL" id="CDW73490.1"/>
    </source>
</evidence>
<keyword evidence="4" id="KW-1185">Reference proteome</keyword>
<sequence length="708" mass="84355">MAGNLISARDKVKTESDLGQVKLNAWMILLYLWYLQCQFKSINSKDGSTNKLSNEIRAFYLGRAMKISNDYGKLDFNLASLQEQDMKDLMEIYSISRNLKLEDYIGKIILDSEFQRFLKNMTKIIKKYSQKQIQNLNHYVLQVEDLIKIEYQNQYLKLKDLLGIKMNYTVIYDLKEDQFIQLKRVRKSWFRQLNNSKKVKQQKVEAKEVFEEQQSFEQIKSVRDKISIRKGTEQEIQEQREEMNKINQQIETQEQVYKIEDQSNLDKSFFSLKDDQLDKSALLDVSQIMDDKSDFQSQYEEQKQMLQDLTQKSSEVVSRQKFEMISEHDDFSRASSKDQEDLNIPYEQLFKRKNLTQRYEPPEKALMNTEQKLNILASRFEKLTESIQNITQMIWRKQIQFKYQFFYQMKLIDEINKSQEKINQEYRQRLSTMEHNQDLTTQRSIQDNEVSSQNQLTSITHTDRTLKLRKQSKRYQTPEQVQNQQRFRSFSPEEDTVQNQHQFSRLEYSPIIVDDTDQSEYAKHSDMIDENYFPKNRDTLGFKTGLDTSRFAHAQQNQMQNTEDSQQYKTQRTDLSSLTYFIDPKEHMKTLRSPIITPKKKVPRENVKPHLKQLNLTVIERSPVHFQDANKYSKLNNSKILDQIHLLGKDQRKQSVRVINQDGKASPKMLKFMLLKPDSSLMQKTYKIPVIDRQSQPEVKLLKFRNTK</sequence>
<dbReference type="EMBL" id="CCKQ01002402">
    <property type="protein sequence ID" value="CDW73490.1"/>
    <property type="molecule type" value="Genomic_DNA"/>
</dbReference>
<gene>
    <name evidence="3" type="primary">Contig8673.g9256</name>
    <name evidence="3" type="ORF">STYLEM_2470</name>
</gene>
<organism evidence="3 4">
    <name type="scientific">Stylonychia lemnae</name>
    <name type="common">Ciliate</name>
    <dbReference type="NCBI Taxonomy" id="5949"/>
    <lineage>
        <taxon>Eukaryota</taxon>
        <taxon>Sar</taxon>
        <taxon>Alveolata</taxon>
        <taxon>Ciliophora</taxon>
        <taxon>Intramacronucleata</taxon>
        <taxon>Spirotrichea</taxon>
        <taxon>Stichotrichia</taxon>
        <taxon>Sporadotrichida</taxon>
        <taxon>Oxytrichidae</taxon>
        <taxon>Stylonychinae</taxon>
        <taxon>Stylonychia</taxon>
    </lineage>
</organism>
<evidence type="ECO:0000256" key="1">
    <source>
        <dbReference type="SAM" id="Coils"/>
    </source>
</evidence>
<name>A0A077ZW44_STYLE</name>
<feature type="region of interest" description="Disordered" evidence="2">
    <location>
        <begin position="443"/>
        <end position="463"/>
    </location>
</feature>
<dbReference type="AlphaFoldDB" id="A0A077ZW44"/>
<feature type="compositionally biased region" description="Polar residues" evidence="2">
    <location>
        <begin position="443"/>
        <end position="460"/>
    </location>
</feature>